<keyword evidence="3" id="KW-1133">Transmembrane helix</keyword>
<accession>A0A183EMZ9</accession>
<dbReference type="PANTHER" id="PTHR22950">
    <property type="entry name" value="AMINO ACID TRANSPORTER"/>
    <property type="match status" value="1"/>
</dbReference>
<evidence type="ECO:0000256" key="2">
    <source>
        <dbReference type="ARBA" id="ARBA00022970"/>
    </source>
</evidence>
<keyword evidence="1" id="KW-0813">Transport</keyword>
<keyword evidence="5" id="KW-1185">Reference proteome</keyword>
<gene>
    <name evidence="4" type="ORF">GPUH_LOCUS22340</name>
</gene>
<sequence length="128" mass="14566">MPYCLQQCGILLGTILIGLCSLLTKVTCHLLYQGAVMTRRRSLESLALHAFGTGGRRLVEVLVFLFVILPLSLFRNLSSLSGISSVTVFFYFIFVLRMLIECIPRIFDGKWSADVHWWRQEGLLTRLV</sequence>
<feature type="transmembrane region" description="Helical" evidence="3">
    <location>
        <begin position="80"/>
        <end position="100"/>
    </location>
</feature>
<evidence type="ECO:0000256" key="3">
    <source>
        <dbReference type="SAM" id="Phobius"/>
    </source>
</evidence>
<dbReference type="GO" id="GO:0015179">
    <property type="term" value="F:L-amino acid transmembrane transporter activity"/>
    <property type="evidence" value="ECO:0007669"/>
    <property type="project" value="TreeGrafter"/>
</dbReference>
<evidence type="ECO:0000313" key="4">
    <source>
        <dbReference type="EMBL" id="VDN39854.1"/>
    </source>
</evidence>
<keyword evidence="3" id="KW-0812">Transmembrane</keyword>
<dbReference type="PANTHER" id="PTHR22950:SF646">
    <property type="entry name" value="SODIUM-COUPLED NEUTRAL AMINO ACID TRANSPORTER 10-RELATED"/>
    <property type="match status" value="1"/>
</dbReference>
<dbReference type="WBParaSite" id="GPUH_0002236701-mRNA-1">
    <property type="protein sequence ID" value="GPUH_0002236701-mRNA-1"/>
    <property type="gene ID" value="GPUH_0002236701"/>
</dbReference>
<protein>
    <submittedName>
        <fullName evidence="6">Na_H_Exchanger domain-containing protein</fullName>
    </submittedName>
</protein>
<feature type="transmembrane region" description="Helical" evidence="3">
    <location>
        <begin position="58"/>
        <end position="74"/>
    </location>
</feature>
<dbReference type="Proteomes" id="UP000271098">
    <property type="component" value="Unassembled WGS sequence"/>
</dbReference>
<dbReference type="EMBL" id="UYRT01094845">
    <property type="protein sequence ID" value="VDN39854.1"/>
    <property type="molecule type" value="Genomic_DNA"/>
</dbReference>
<keyword evidence="3" id="KW-0472">Membrane</keyword>
<proteinExistence type="predicted"/>
<reference evidence="6" key="1">
    <citation type="submission" date="2016-06" db="UniProtKB">
        <authorList>
            <consortium name="WormBaseParasite"/>
        </authorList>
    </citation>
    <scope>IDENTIFICATION</scope>
</reference>
<name>A0A183EMZ9_9BILA</name>
<evidence type="ECO:0000313" key="6">
    <source>
        <dbReference type="WBParaSite" id="GPUH_0002236701-mRNA-1"/>
    </source>
</evidence>
<dbReference type="GO" id="GO:0016020">
    <property type="term" value="C:membrane"/>
    <property type="evidence" value="ECO:0007669"/>
    <property type="project" value="TreeGrafter"/>
</dbReference>
<reference evidence="4 5" key="2">
    <citation type="submission" date="2018-11" db="EMBL/GenBank/DDBJ databases">
        <authorList>
            <consortium name="Pathogen Informatics"/>
        </authorList>
    </citation>
    <scope>NUCLEOTIDE SEQUENCE [LARGE SCALE GENOMIC DNA]</scope>
</reference>
<dbReference type="OrthoDB" id="5854977at2759"/>
<keyword evidence="2" id="KW-0029">Amino-acid transport</keyword>
<feature type="transmembrane region" description="Helical" evidence="3">
    <location>
        <begin position="12"/>
        <end position="32"/>
    </location>
</feature>
<evidence type="ECO:0000313" key="5">
    <source>
        <dbReference type="Proteomes" id="UP000271098"/>
    </source>
</evidence>
<evidence type="ECO:0000256" key="1">
    <source>
        <dbReference type="ARBA" id="ARBA00022448"/>
    </source>
</evidence>
<dbReference type="AlphaFoldDB" id="A0A183EMZ9"/>
<organism evidence="6">
    <name type="scientific">Gongylonema pulchrum</name>
    <dbReference type="NCBI Taxonomy" id="637853"/>
    <lineage>
        <taxon>Eukaryota</taxon>
        <taxon>Metazoa</taxon>
        <taxon>Ecdysozoa</taxon>
        <taxon>Nematoda</taxon>
        <taxon>Chromadorea</taxon>
        <taxon>Rhabditida</taxon>
        <taxon>Spirurina</taxon>
        <taxon>Spiruromorpha</taxon>
        <taxon>Spiruroidea</taxon>
        <taxon>Gongylonematidae</taxon>
        <taxon>Gongylonema</taxon>
    </lineage>
</organism>